<feature type="region of interest" description="Disordered" evidence="5">
    <location>
        <begin position="580"/>
        <end position="606"/>
    </location>
</feature>
<dbReference type="EMBL" id="HBIO01027631">
    <property type="protein sequence ID" value="CAE0476375.1"/>
    <property type="molecule type" value="Transcribed_RNA"/>
</dbReference>
<proteinExistence type="predicted"/>
<name>A0A7S3QG01_9STRA</name>
<keyword evidence="3 6" id="KW-1133">Transmembrane helix</keyword>
<feature type="transmembrane region" description="Helical" evidence="6">
    <location>
        <begin position="144"/>
        <end position="162"/>
    </location>
</feature>
<dbReference type="PANTHER" id="PTHR23112">
    <property type="entry name" value="G PROTEIN-COUPLED RECEPTOR 157-RELATED"/>
    <property type="match status" value="1"/>
</dbReference>
<reference evidence="7" key="1">
    <citation type="submission" date="2021-01" db="EMBL/GenBank/DDBJ databases">
        <authorList>
            <person name="Corre E."/>
            <person name="Pelletier E."/>
            <person name="Niang G."/>
            <person name="Scheremetjew M."/>
            <person name="Finn R."/>
            <person name="Kale V."/>
            <person name="Holt S."/>
            <person name="Cochrane G."/>
            <person name="Meng A."/>
            <person name="Brown T."/>
            <person name="Cohen L."/>
        </authorList>
    </citation>
    <scope>NUCLEOTIDE SEQUENCE</scope>
    <source>
        <strain evidence="7">MM31A-1</strain>
    </source>
</reference>
<dbReference type="PANTHER" id="PTHR23112:SF0">
    <property type="entry name" value="TRANSMEMBRANE PROTEIN 116"/>
    <property type="match status" value="1"/>
</dbReference>
<evidence type="ECO:0000256" key="3">
    <source>
        <dbReference type="ARBA" id="ARBA00022989"/>
    </source>
</evidence>
<feature type="compositionally biased region" description="Acidic residues" evidence="5">
    <location>
        <begin position="350"/>
        <end position="359"/>
    </location>
</feature>
<evidence type="ECO:0000256" key="5">
    <source>
        <dbReference type="SAM" id="MobiDB-lite"/>
    </source>
</evidence>
<protein>
    <submittedName>
        <fullName evidence="7">Uncharacterized protein</fullName>
    </submittedName>
</protein>
<gene>
    <name evidence="7" type="ORF">CDEB00056_LOCUS21228</name>
</gene>
<comment type="subcellular location">
    <subcellularLocation>
        <location evidence="1">Membrane</location>
        <topology evidence="1">Multi-pass membrane protein</topology>
    </subcellularLocation>
</comment>
<feature type="transmembrane region" description="Helical" evidence="6">
    <location>
        <begin position="15"/>
        <end position="39"/>
    </location>
</feature>
<evidence type="ECO:0000313" key="7">
    <source>
        <dbReference type="EMBL" id="CAE0476375.1"/>
    </source>
</evidence>
<evidence type="ECO:0000256" key="1">
    <source>
        <dbReference type="ARBA" id="ARBA00004141"/>
    </source>
</evidence>
<organism evidence="7">
    <name type="scientific">Chaetoceros debilis</name>
    <dbReference type="NCBI Taxonomy" id="122233"/>
    <lineage>
        <taxon>Eukaryota</taxon>
        <taxon>Sar</taxon>
        <taxon>Stramenopiles</taxon>
        <taxon>Ochrophyta</taxon>
        <taxon>Bacillariophyta</taxon>
        <taxon>Coscinodiscophyceae</taxon>
        <taxon>Chaetocerotophycidae</taxon>
        <taxon>Chaetocerotales</taxon>
        <taxon>Chaetocerotaceae</taxon>
        <taxon>Chaetoceros</taxon>
    </lineage>
</organism>
<dbReference type="GO" id="GO:0005886">
    <property type="term" value="C:plasma membrane"/>
    <property type="evidence" value="ECO:0007669"/>
    <property type="project" value="TreeGrafter"/>
</dbReference>
<evidence type="ECO:0000256" key="2">
    <source>
        <dbReference type="ARBA" id="ARBA00022692"/>
    </source>
</evidence>
<feature type="transmembrane region" description="Helical" evidence="6">
    <location>
        <begin position="210"/>
        <end position="233"/>
    </location>
</feature>
<dbReference type="GO" id="GO:0004930">
    <property type="term" value="F:G protein-coupled receptor activity"/>
    <property type="evidence" value="ECO:0007669"/>
    <property type="project" value="TreeGrafter"/>
</dbReference>
<feature type="transmembrane region" description="Helical" evidence="6">
    <location>
        <begin position="51"/>
        <end position="69"/>
    </location>
</feature>
<keyword evidence="2 6" id="KW-0812">Transmembrane</keyword>
<feature type="region of interest" description="Disordered" evidence="5">
    <location>
        <begin position="510"/>
        <end position="545"/>
    </location>
</feature>
<feature type="region of interest" description="Disordered" evidence="5">
    <location>
        <begin position="347"/>
        <end position="374"/>
    </location>
</feature>
<feature type="transmembrane region" description="Helical" evidence="6">
    <location>
        <begin position="101"/>
        <end position="132"/>
    </location>
</feature>
<sequence>MIETAETFDAWPTTYVAIVTRITAGMSIVSSSIILYMILMSASRLSPVYHRIMFCMSVFDIIGSFGMSLTSLPMPRQMPQEEELGFSWPGVRYGNTFTCNLQGFCILFCTTCMLAYNASLCVYYACAIALRFSEKNIRKYVQPFLLTLPIATGLWIAAPPLFHELYNPPTTTMSCAWCNPTTYPDRNFCADNSECILRGKEAFDDNKTLFLAWLLGFIIIAISIGLVVLSLCFRSNPKLSYTEEDRWNDDFDTDGNRANPSLSMLSNFKSISTPSVDMSRVLSATDAICTDALSPKRGQFYSFKLEKVSSLPRRDGPRGKHKHDDLFDDIGGVSALQSDKSKNLSAAVEEQVDSDDAENESTKGVVDDDDDEKPNLDPHPAIVVLQALTYISIYAVSFVLYIYRFFKMAKQSTVLKLWLAFFPLHGFFNMIIFLSHKVYNYRRVHTETTVGKVISLLFTTNVQEPCFVERISIVNDYHLALSRGHNEAIQVSNEMGDRVFVRRSQLVQLAEGQPDRSETDENENYGGNIELPPVTTSQNSNSERYFVGSGSNLDISDAGISAGRSSALSGFSSFAGFLSFGSSKSAHTKSRDNDVAKKERNEVQCD</sequence>
<feature type="compositionally biased region" description="Basic and acidic residues" evidence="5">
    <location>
        <begin position="589"/>
        <end position="606"/>
    </location>
</feature>
<feature type="compositionally biased region" description="Polar residues" evidence="5">
    <location>
        <begin position="534"/>
        <end position="545"/>
    </location>
</feature>
<evidence type="ECO:0000256" key="4">
    <source>
        <dbReference type="ARBA" id="ARBA00023136"/>
    </source>
</evidence>
<dbReference type="AlphaFoldDB" id="A0A7S3QG01"/>
<dbReference type="GO" id="GO:0007189">
    <property type="term" value="P:adenylate cyclase-activating G protein-coupled receptor signaling pathway"/>
    <property type="evidence" value="ECO:0007669"/>
    <property type="project" value="TreeGrafter"/>
</dbReference>
<evidence type="ECO:0000256" key="6">
    <source>
        <dbReference type="SAM" id="Phobius"/>
    </source>
</evidence>
<feature type="transmembrane region" description="Helical" evidence="6">
    <location>
        <begin position="415"/>
        <end position="434"/>
    </location>
</feature>
<feature type="transmembrane region" description="Helical" evidence="6">
    <location>
        <begin position="382"/>
        <end position="403"/>
    </location>
</feature>
<keyword evidence="4 6" id="KW-0472">Membrane</keyword>
<accession>A0A7S3QG01</accession>